<evidence type="ECO:0000256" key="1">
    <source>
        <dbReference type="ARBA" id="ARBA00023268"/>
    </source>
</evidence>
<feature type="chain" id="PRO_5042162308" description="Reverse transcriptase/retrotransposon-derived protein RNase H-like domain-containing protein" evidence="2">
    <location>
        <begin position="22"/>
        <end position="111"/>
    </location>
</feature>
<evidence type="ECO:0000259" key="3">
    <source>
        <dbReference type="Pfam" id="PF17919"/>
    </source>
</evidence>
<dbReference type="Pfam" id="PF17919">
    <property type="entry name" value="RT_RNaseH_2"/>
    <property type="match status" value="1"/>
</dbReference>
<evidence type="ECO:0000313" key="5">
    <source>
        <dbReference type="Proteomes" id="UP001234989"/>
    </source>
</evidence>
<name>A0AAF0Q025_SOLVR</name>
<dbReference type="InterPro" id="IPR043128">
    <property type="entry name" value="Rev_trsase/Diguanyl_cyclase"/>
</dbReference>
<evidence type="ECO:0000313" key="4">
    <source>
        <dbReference type="EMBL" id="WMV14158.1"/>
    </source>
</evidence>
<dbReference type="AlphaFoldDB" id="A0AAF0Q025"/>
<dbReference type="InterPro" id="IPR050951">
    <property type="entry name" value="Retrovirus_Pol_polyprotein"/>
</dbReference>
<proteinExistence type="predicted"/>
<dbReference type="GO" id="GO:0003824">
    <property type="term" value="F:catalytic activity"/>
    <property type="evidence" value="ECO:0007669"/>
    <property type="project" value="UniProtKB-KW"/>
</dbReference>
<keyword evidence="5" id="KW-1185">Reference proteome</keyword>
<dbReference type="InterPro" id="IPR041577">
    <property type="entry name" value="RT_RNaseH_2"/>
</dbReference>
<evidence type="ECO:0000256" key="2">
    <source>
        <dbReference type="SAM" id="SignalP"/>
    </source>
</evidence>
<reference evidence="4" key="1">
    <citation type="submission" date="2023-08" db="EMBL/GenBank/DDBJ databases">
        <title>A de novo genome assembly of Solanum verrucosum Schlechtendal, a Mexican diploid species geographically isolated from the other diploid A-genome species in potato relatives.</title>
        <authorList>
            <person name="Hosaka K."/>
        </authorList>
    </citation>
    <scope>NUCLEOTIDE SEQUENCE</scope>
    <source>
        <tissue evidence="4">Young leaves</tissue>
    </source>
</reference>
<dbReference type="Gene3D" id="3.30.70.270">
    <property type="match status" value="1"/>
</dbReference>
<sequence length="111" mass="12669">HATHLTIVLQTFLGHIVSTEGIRVDSQKIEVVKQWSRPNCPTNIRSFLGLAGNYRRFVDECEKTFSLKTRLNTTPILTLPEGSDGYMIYCDASRVCMCCVLMQRGKVIIWF</sequence>
<dbReference type="InterPro" id="IPR043502">
    <property type="entry name" value="DNA/RNA_pol_sf"/>
</dbReference>
<dbReference type="PANTHER" id="PTHR37984:SF5">
    <property type="entry name" value="PROTEIN NYNRIN-LIKE"/>
    <property type="match status" value="1"/>
</dbReference>
<dbReference type="PANTHER" id="PTHR37984">
    <property type="entry name" value="PROTEIN CBG26694"/>
    <property type="match status" value="1"/>
</dbReference>
<feature type="signal peptide" evidence="2">
    <location>
        <begin position="1"/>
        <end position="21"/>
    </location>
</feature>
<accession>A0AAF0Q025</accession>
<protein>
    <recommendedName>
        <fullName evidence="3">Reverse transcriptase/retrotransposon-derived protein RNase H-like domain-containing protein</fullName>
    </recommendedName>
</protein>
<keyword evidence="2" id="KW-0732">Signal</keyword>
<feature type="non-terminal residue" evidence="4">
    <location>
        <position position="1"/>
    </location>
</feature>
<dbReference type="Proteomes" id="UP001234989">
    <property type="component" value="Chromosome 2"/>
</dbReference>
<dbReference type="SUPFAM" id="SSF56672">
    <property type="entry name" value="DNA/RNA polymerases"/>
    <property type="match status" value="1"/>
</dbReference>
<keyword evidence="1" id="KW-0511">Multifunctional enzyme</keyword>
<gene>
    <name evidence="4" type="ORF">MTR67_007543</name>
</gene>
<feature type="domain" description="Reverse transcriptase/retrotransposon-derived protein RNase H-like" evidence="3">
    <location>
        <begin position="59"/>
        <end position="106"/>
    </location>
</feature>
<dbReference type="EMBL" id="CP133613">
    <property type="protein sequence ID" value="WMV14158.1"/>
    <property type="molecule type" value="Genomic_DNA"/>
</dbReference>
<organism evidence="4 5">
    <name type="scientific">Solanum verrucosum</name>
    <dbReference type="NCBI Taxonomy" id="315347"/>
    <lineage>
        <taxon>Eukaryota</taxon>
        <taxon>Viridiplantae</taxon>
        <taxon>Streptophyta</taxon>
        <taxon>Embryophyta</taxon>
        <taxon>Tracheophyta</taxon>
        <taxon>Spermatophyta</taxon>
        <taxon>Magnoliopsida</taxon>
        <taxon>eudicotyledons</taxon>
        <taxon>Gunneridae</taxon>
        <taxon>Pentapetalae</taxon>
        <taxon>asterids</taxon>
        <taxon>lamiids</taxon>
        <taxon>Solanales</taxon>
        <taxon>Solanaceae</taxon>
        <taxon>Solanoideae</taxon>
        <taxon>Solaneae</taxon>
        <taxon>Solanum</taxon>
    </lineage>
</organism>